<evidence type="ECO:0008006" key="4">
    <source>
        <dbReference type="Google" id="ProtNLM"/>
    </source>
</evidence>
<keyword evidence="1" id="KW-0472">Membrane</keyword>
<accession>A0A2X2C814</accession>
<dbReference type="Proteomes" id="UP000251485">
    <property type="component" value="Unassembled WGS sequence"/>
</dbReference>
<protein>
    <recommendedName>
        <fullName evidence="4">Phage protein</fullName>
    </recommendedName>
</protein>
<sequence length="49" mass="5565">MNQLIKQRNKYKLSSESFTNKSKKYSKADKATLVLCAIVIVSFLVKVSI</sequence>
<keyword evidence="1" id="KW-0812">Transmembrane</keyword>
<name>A0A2X2C814_PROMI</name>
<evidence type="ECO:0000313" key="3">
    <source>
        <dbReference type="Proteomes" id="UP000251485"/>
    </source>
</evidence>
<feature type="transmembrane region" description="Helical" evidence="1">
    <location>
        <begin position="31"/>
        <end position="48"/>
    </location>
</feature>
<dbReference type="RefSeq" id="WP_161802127.1">
    <property type="nucleotide sequence ID" value="NZ_ABFDCH020000124.1"/>
</dbReference>
<evidence type="ECO:0000313" key="2">
    <source>
        <dbReference type="EMBL" id="SPZ03428.1"/>
    </source>
</evidence>
<proteinExistence type="predicted"/>
<dbReference type="AlphaFoldDB" id="A0A2X2C814"/>
<organism evidence="2 3">
    <name type="scientific">Proteus mirabilis</name>
    <dbReference type="NCBI Taxonomy" id="584"/>
    <lineage>
        <taxon>Bacteria</taxon>
        <taxon>Pseudomonadati</taxon>
        <taxon>Pseudomonadota</taxon>
        <taxon>Gammaproteobacteria</taxon>
        <taxon>Enterobacterales</taxon>
        <taxon>Morganellaceae</taxon>
        <taxon>Proteus</taxon>
    </lineage>
</organism>
<evidence type="ECO:0000256" key="1">
    <source>
        <dbReference type="SAM" id="Phobius"/>
    </source>
</evidence>
<reference evidence="2 3" key="1">
    <citation type="submission" date="2018-06" db="EMBL/GenBank/DDBJ databases">
        <authorList>
            <consortium name="Pathogen Informatics"/>
            <person name="Doyle S."/>
        </authorList>
    </citation>
    <scope>NUCLEOTIDE SEQUENCE [LARGE SCALE GENOMIC DNA]</scope>
    <source>
        <strain evidence="2 3">NCTC10975</strain>
    </source>
</reference>
<keyword evidence="1" id="KW-1133">Transmembrane helix</keyword>
<dbReference type="EMBL" id="UAUE01000036">
    <property type="protein sequence ID" value="SPZ03428.1"/>
    <property type="molecule type" value="Genomic_DNA"/>
</dbReference>
<gene>
    <name evidence="2" type="ORF">NCTC10975_05028</name>
</gene>